<evidence type="ECO:0000313" key="2">
    <source>
        <dbReference type="Proteomes" id="UP000472676"/>
    </source>
</evidence>
<dbReference type="InterPro" id="IPR059206">
    <property type="entry name" value="Sll1717-like"/>
</dbReference>
<dbReference type="NCBIfam" id="NF047389">
    <property type="entry name" value="ATPase_Sll1717"/>
    <property type="match status" value="1"/>
</dbReference>
<organism evidence="1 2">
    <name type="scientific">Solimonas terrae</name>
    <dbReference type="NCBI Taxonomy" id="1396819"/>
    <lineage>
        <taxon>Bacteria</taxon>
        <taxon>Pseudomonadati</taxon>
        <taxon>Pseudomonadota</taxon>
        <taxon>Gammaproteobacteria</taxon>
        <taxon>Nevskiales</taxon>
        <taxon>Nevskiaceae</taxon>
        <taxon>Solimonas</taxon>
    </lineage>
</organism>
<comment type="caution">
    <text evidence="1">The sequence shown here is derived from an EMBL/GenBank/DDBJ whole genome shotgun (WGS) entry which is preliminary data.</text>
</comment>
<dbReference type="AlphaFoldDB" id="A0A6M2BQ84"/>
<sequence length="531" mass="59765">MISAALHEEPRQKTSQALVMHTCEAKFSISGATMSQKLEVLKKLEIGERVAEDEADHLENYFVETDQWQQMYAGEIDVVYGPKGSGKSALYTLLTRKETALFDEGVLIAPAENVMGATVFRAIVIDPPPTELSFIYLWKLYCLALAGRTLREYGIAKEESRALVDALERAGLLPAKGSLSTFFRAVSNYLRNWINRDVASVEYGLSVDPNTGIPALTRKTEFNKETEAQNLGDIPVDELFEIANRALELSGLRLWILFDRLDIAFAGSPDLERNALRALFRAYNDMKGLRNLSLKIFVRNDIWSRITEGGFTEASHIVKAIDIAWSPEGLLNLLVLRLLNSPALVDYLGIDPDEVRSSYEKQRELFYMLLPDKVDTGKNPDTFDWIVSRTTDANGQPVPREIIHLLESAKNIQIKKLERGGDEPDGTQLVDRASLKEALPVVSKVRYEQTLLAEYHDVKDYLQALQGGKCEHTITTLSQIWREDEATTVEVAKRLVEIGFFERRVSGESQTFWVPFLYRGALDLVQGRADA</sequence>
<reference evidence="1 2" key="1">
    <citation type="journal article" date="2014" name="Int. J. Syst. Evol. Microbiol.">
        <title>Solimonas terrae sp. nov., isolated from soil.</title>
        <authorList>
            <person name="Kim S.J."/>
            <person name="Moon J.Y."/>
            <person name="Weon H.Y."/>
            <person name="Ahn J.H."/>
            <person name="Chen W.M."/>
            <person name="Kwon S.W."/>
        </authorList>
    </citation>
    <scope>NUCLEOTIDE SEQUENCE [LARGE SCALE GENOMIC DNA]</scope>
    <source>
        <strain evidence="1 2">KIS83-12</strain>
    </source>
</reference>
<dbReference type="RefSeq" id="WP_166253103.1">
    <property type="nucleotide sequence ID" value="NZ_JAAMOW010000002.1"/>
</dbReference>
<protein>
    <recommendedName>
        <fullName evidence="3">ATP-binding protein</fullName>
    </recommendedName>
</protein>
<dbReference type="Proteomes" id="UP000472676">
    <property type="component" value="Unassembled WGS sequence"/>
</dbReference>
<evidence type="ECO:0000313" key="1">
    <source>
        <dbReference type="EMBL" id="NGY04249.1"/>
    </source>
</evidence>
<proteinExistence type="predicted"/>
<evidence type="ECO:0008006" key="3">
    <source>
        <dbReference type="Google" id="ProtNLM"/>
    </source>
</evidence>
<name>A0A6M2BQ84_9GAMM</name>
<accession>A0A6M2BQ84</accession>
<dbReference type="EMBL" id="JAAMOW010000002">
    <property type="protein sequence ID" value="NGY04249.1"/>
    <property type="molecule type" value="Genomic_DNA"/>
</dbReference>
<gene>
    <name evidence="1" type="ORF">G7Y85_05700</name>
</gene>
<keyword evidence="2" id="KW-1185">Reference proteome</keyword>